<keyword evidence="2" id="KW-1185">Reference proteome</keyword>
<protein>
    <submittedName>
        <fullName evidence="1">Uncharacterized protein</fullName>
    </submittedName>
</protein>
<reference evidence="1 2" key="1">
    <citation type="journal article" date="2021" name="bioRxiv">
        <title>Chromosome-scale and haplotype-resolved genome assembly of a tetraploid potato cultivar.</title>
        <authorList>
            <person name="Sun H."/>
            <person name="Jiao W.-B."/>
            <person name="Krause K."/>
            <person name="Campoy J.A."/>
            <person name="Goel M."/>
            <person name="Folz-Donahue K."/>
            <person name="Kukat C."/>
            <person name="Huettel B."/>
            <person name="Schneeberger K."/>
        </authorList>
    </citation>
    <scope>NUCLEOTIDE SEQUENCE [LARGE SCALE GENOMIC DNA]</scope>
    <source>
        <strain evidence="1">SolTubOtavaFocal</strain>
        <tissue evidence="1">Leaves</tissue>
    </source>
</reference>
<evidence type="ECO:0000313" key="2">
    <source>
        <dbReference type="Proteomes" id="UP000826656"/>
    </source>
</evidence>
<dbReference type="Proteomes" id="UP000826656">
    <property type="component" value="Unassembled WGS sequence"/>
</dbReference>
<name>A0ABQ7W743_SOLTU</name>
<organism evidence="1 2">
    <name type="scientific">Solanum tuberosum</name>
    <name type="common">Potato</name>
    <dbReference type="NCBI Taxonomy" id="4113"/>
    <lineage>
        <taxon>Eukaryota</taxon>
        <taxon>Viridiplantae</taxon>
        <taxon>Streptophyta</taxon>
        <taxon>Embryophyta</taxon>
        <taxon>Tracheophyta</taxon>
        <taxon>Spermatophyta</taxon>
        <taxon>Magnoliopsida</taxon>
        <taxon>eudicotyledons</taxon>
        <taxon>Gunneridae</taxon>
        <taxon>Pentapetalae</taxon>
        <taxon>asterids</taxon>
        <taxon>lamiids</taxon>
        <taxon>Solanales</taxon>
        <taxon>Solanaceae</taxon>
        <taxon>Solanoideae</taxon>
        <taxon>Solaneae</taxon>
        <taxon>Solanum</taxon>
    </lineage>
</organism>
<accession>A0ABQ7W743</accession>
<sequence>MAVRTPITGITMASAPSISSCNRVVVVKVMPFRASFFGQGGNVSVYFEITEIGFS</sequence>
<evidence type="ECO:0000313" key="1">
    <source>
        <dbReference type="EMBL" id="KAH0775652.1"/>
    </source>
</evidence>
<proteinExistence type="predicted"/>
<comment type="caution">
    <text evidence="1">The sequence shown here is derived from an EMBL/GenBank/DDBJ whole genome shotgun (WGS) entry which is preliminary data.</text>
</comment>
<dbReference type="EMBL" id="JAIVGD010000003">
    <property type="protein sequence ID" value="KAH0775652.1"/>
    <property type="molecule type" value="Genomic_DNA"/>
</dbReference>
<dbReference type="PROSITE" id="PS51257">
    <property type="entry name" value="PROKAR_LIPOPROTEIN"/>
    <property type="match status" value="1"/>
</dbReference>
<gene>
    <name evidence="1" type="ORF">KY290_007063</name>
</gene>